<keyword evidence="8" id="KW-0067">ATP-binding</keyword>
<dbReference type="CDD" id="cd00082">
    <property type="entry name" value="HisKA"/>
    <property type="match status" value="1"/>
</dbReference>
<dbReference type="InterPro" id="IPR005467">
    <property type="entry name" value="His_kinase_dom"/>
</dbReference>
<dbReference type="SUPFAM" id="SSF47384">
    <property type="entry name" value="Homodimeric domain of signal transducing histidine kinase"/>
    <property type="match status" value="1"/>
</dbReference>
<dbReference type="InterPro" id="IPR036890">
    <property type="entry name" value="HATPase_C_sf"/>
</dbReference>
<gene>
    <name evidence="11" type="ORF">JOC94_000474</name>
</gene>
<evidence type="ECO:0000256" key="6">
    <source>
        <dbReference type="ARBA" id="ARBA00022741"/>
    </source>
</evidence>
<dbReference type="PROSITE" id="PS50109">
    <property type="entry name" value="HIS_KIN"/>
    <property type="match status" value="1"/>
</dbReference>
<evidence type="ECO:0000256" key="9">
    <source>
        <dbReference type="ARBA" id="ARBA00023012"/>
    </source>
</evidence>
<evidence type="ECO:0000313" key="12">
    <source>
        <dbReference type="Proteomes" id="UP000823485"/>
    </source>
</evidence>
<dbReference type="Pfam" id="PF00512">
    <property type="entry name" value="HisKA"/>
    <property type="match status" value="1"/>
</dbReference>
<dbReference type="Gene3D" id="3.30.565.10">
    <property type="entry name" value="Histidine kinase-like ATPase, C-terminal domain"/>
    <property type="match status" value="1"/>
</dbReference>
<evidence type="ECO:0000256" key="1">
    <source>
        <dbReference type="ARBA" id="ARBA00000085"/>
    </source>
</evidence>
<feature type="domain" description="Histidine kinase" evidence="10">
    <location>
        <begin position="92"/>
        <end position="310"/>
    </location>
</feature>
<evidence type="ECO:0000256" key="2">
    <source>
        <dbReference type="ARBA" id="ARBA00004370"/>
    </source>
</evidence>
<dbReference type="EC" id="2.7.13.3" evidence="3"/>
<evidence type="ECO:0000256" key="5">
    <source>
        <dbReference type="ARBA" id="ARBA00022679"/>
    </source>
</evidence>
<dbReference type="Proteomes" id="UP000823485">
    <property type="component" value="Unassembled WGS sequence"/>
</dbReference>
<dbReference type="Pfam" id="PF02518">
    <property type="entry name" value="HATPase_c"/>
    <property type="match status" value="1"/>
</dbReference>
<dbReference type="RefSeq" id="WP_205178334.1">
    <property type="nucleotide sequence ID" value="NZ_JAFBFH010000002.1"/>
</dbReference>
<reference evidence="11 12" key="1">
    <citation type="submission" date="2021-01" db="EMBL/GenBank/DDBJ databases">
        <title>Genomic Encyclopedia of Type Strains, Phase IV (KMG-IV): sequencing the most valuable type-strain genomes for metagenomic binning, comparative biology and taxonomic classification.</title>
        <authorList>
            <person name="Goeker M."/>
        </authorList>
    </citation>
    <scope>NUCLEOTIDE SEQUENCE [LARGE SCALE GENOMIC DNA]</scope>
    <source>
        <strain evidence="11 12">DSM 105453</strain>
    </source>
</reference>
<dbReference type="InterPro" id="IPR050351">
    <property type="entry name" value="BphY/WalK/GraS-like"/>
</dbReference>
<keyword evidence="9" id="KW-0902">Two-component regulatory system</keyword>
<dbReference type="SMART" id="SM00387">
    <property type="entry name" value="HATPase_c"/>
    <property type="match status" value="1"/>
</dbReference>
<sequence length="311" mass="36088">MNVVLLAIICVLVAFIIVQQQQKKTRNKHLMYMAKKINSILSQDSKEQLLLLTDDQELRALLIEINLLLDKQQRERAMFEKSRHSMKRMLANISHDLKTPLTVVLGYIETLKNDQNIALKERERRLRHVEKKTLEIIQFMNAFFDLAKLESGDKQIQLTKINMIEVCKQNILSFYDFVEANGLEVDLQLPEEPVYVLGNKEALDRILHNLLSNAIRYGGDGNVVGLALFYDDKQVYVEVWDKGKGIAEQEQDQVFERMFTLEESRNKAFQGSGLGLTITKRLVEKMNGKIHLHSIPNEKTTFTITFKRFTY</sequence>
<dbReference type="EMBL" id="JAFBFH010000002">
    <property type="protein sequence ID" value="MBM7713506.1"/>
    <property type="molecule type" value="Genomic_DNA"/>
</dbReference>
<evidence type="ECO:0000256" key="7">
    <source>
        <dbReference type="ARBA" id="ARBA00022777"/>
    </source>
</evidence>
<evidence type="ECO:0000256" key="8">
    <source>
        <dbReference type="ARBA" id="ARBA00022840"/>
    </source>
</evidence>
<dbReference type="PANTHER" id="PTHR45453:SF1">
    <property type="entry name" value="PHOSPHATE REGULON SENSOR PROTEIN PHOR"/>
    <property type="match status" value="1"/>
</dbReference>
<keyword evidence="5" id="KW-0808">Transferase</keyword>
<comment type="subcellular location">
    <subcellularLocation>
        <location evidence="2">Membrane</location>
    </subcellularLocation>
</comment>
<organism evidence="11 12">
    <name type="scientific">Siminovitchia thermophila</name>
    <dbReference type="NCBI Taxonomy" id="1245522"/>
    <lineage>
        <taxon>Bacteria</taxon>
        <taxon>Bacillati</taxon>
        <taxon>Bacillota</taxon>
        <taxon>Bacilli</taxon>
        <taxon>Bacillales</taxon>
        <taxon>Bacillaceae</taxon>
        <taxon>Siminovitchia</taxon>
    </lineage>
</organism>
<dbReference type="InterPro" id="IPR036097">
    <property type="entry name" value="HisK_dim/P_sf"/>
</dbReference>
<protein>
    <recommendedName>
        <fullName evidence="3">histidine kinase</fullName>
        <ecNumber evidence="3">2.7.13.3</ecNumber>
    </recommendedName>
</protein>
<evidence type="ECO:0000313" key="11">
    <source>
        <dbReference type="EMBL" id="MBM7713506.1"/>
    </source>
</evidence>
<dbReference type="Gene3D" id="1.10.287.130">
    <property type="match status" value="1"/>
</dbReference>
<proteinExistence type="predicted"/>
<evidence type="ECO:0000256" key="4">
    <source>
        <dbReference type="ARBA" id="ARBA00022553"/>
    </source>
</evidence>
<dbReference type="GO" id="GO:0016301">
    <property type="term" value="F:kinase activity"/>
    <property type="evidence" value="ECO:0007669"/>
    <property type="project" value="UniProtKB-KW"/>
</dbReference>
<dbReference type="PRINTS" id="PR00344">
    <property type="entry name" value="BCTRLSENSOR"/>
</dbReference>
<evidence type="ECO:0000259" key="10">
    <source>
        <dbReference type="PROSITE" id="PS50109"/>
    </source>
</evidence>
<comment type="caution">
    <text evidence="11">The sequence shown here is derived from an EMBL/GenBank/DDBJ whole genome shotgun (WGS) entry which is preliminary data.</text>
</comment>
<dbReference type="InterPro" id="IPR004358">
    <property type="entry name" value="Sig_transdc_His_kin-like_C"/>
</dbReference>
<dbReference type="SMART" id="SM00388">
    <property type="entry name" value="HisKA"/>
    <property type="match status" value="1"/>
</dbReference>
<keyword evidence="4" id="KW-0597">Phosphoprotein</keyword>
<keyword evidence="6" id="KW-0547">Nucleotide-binding</keyword>
<name>A0ABS2R4E9_9BACI</name>
<keyword evidence="12" id="KW-1185">Reference proteome</keyword>
<dbReference type="InterPro" id="IPR003661">
    <property type="entry name" value="HisK_dim/P_dom"/>
</dbReference>
<accession>A0ABS2R4E9</accession>
<dbReference type="PANTHER" id="PTHR45453">
    <property type="entry name" value="PHOSPHATE REGULON SENSOR PROTEIN PHOR"/>
    <property type="match status" value="1"/>
</dbReference>
<keyword evidence="7 11" id="KW-0418">Kinase</keyword>
<dbReference type="SUPFAM" id="SSF55874">
    <property type="entry name" value="ATPase domain of HSP90 chaperone/DNA topoisomerase II/histidine kinase"/>
    <property type="match status" value="1"/>
</dbReference>
<evidence type="ECO:0000256" key="3">
    <source>
        <dbReference type="ARBA" id="ARBA00012438"/>
    </source>
</evidence>
<comment type="catalytic activity">
    <reaction evidence="1">
        <text>ATP + protein L-histidine = ADP + protein N-phospho-L-histidine.</text>
        <dbReference type="EC" id="2.7.13.3"/>
    </reaction>
</comment>
<dbReference type="InterPro" id="IPR003594">
    <property type="entry name" value="HATPase_dom"/>
</dbReference>